<accession>A0A0J6FCL3</accession>
<feature type="domain" description="Fungal-type protein kinase" evidence="1">
    <location>
        <begin position="216"/>
        <end position="284"/>
    </location>
</feature>
<dbReference type="VEuPathDB" id="FungiDB:CPAG_02977"/>
<proteinExistence type="predicted"/>
<protein>
    <recommendedName>
        <fullName evidence="1">Fungal-type protein kinase domain-containing protein</fullName>
    </recommendedName>
</protein>
<evidence type="ECO:0000259" key="1">
    <source>
        <dbReference type="Pfam" id="PF17667"/>
    </source>
</evidence>
<dbReference type="InterPro" id="IPR040976">
    <property type="entry name" value="Pkinase_fungal"/>
</dbReference>
<dbReference type="PANTHER" id="PTHR38248:SF2">
    <property type="entry name" value="FUNK1 11"/>
    <property type="match status" value="1"/>
</dbReference>
<dbReference type="Pfam" id="PF17667">
    <property type="entry name" value="Pkinase_fungal"/>
    <property type="match status" value="1"/>
</dbReference>
<gene>
    <name evidence="2" type="ORF">CPAG_02977</name>
</gene>
<organism evidence="2 3">
    <name type="scientific">Coccidioides posadasii RMSCC 3488</name>
    <dbReference type="NCBI Taxonomy" id="454284"/>
    <lineage>
        <taxon>Eukaryota</taxon>
        <taxon>Fungi</taxon>
        <taxon>Dikarya</taxon>
        <taxon>Ascomycota</taxon>
        <taxon>Pezizomycotina</taxon>
        <taxon>Eurotiomycetes</taxon>
        <taxon>Eurotiomycetidae</taxon>
        <taxon>Onygenales</taxon>
        <taxon>Onygenaceae</taxon>
        <taxon>Coccidioides</taxon>
    </lineage>
</organism>
<name>A0A0J6FCL3_COCPO</name>
<dbReference type="OrthoDB" id="4187629at2759"/>
<dbReference type="AlphaFoldDB" id="A0A0J6FCL3"/>
<evidence type="ECO:0000313" key="3">
    <source>
        <dbReference type="Proteomes" id="UP000054567"/>
    </source>
</evidence>
<reference evidence="2 3" key="1">
    <citation type="submission" date="2007-06" db="EMBL/GenBank/DDBJ databases">
        <title>The Genome Sequence of Coccidioides posadasii RMSCC_3488.</title>
        <authorList>
            <consortium name="Coccidioides Genome Resources Consortium"/>
            <consortium name="The Broad Institute Genome Sequencing Platform"/>
            <person name="Henn M.R."/>
            <person name="Sykes S."/>
            <person name="Young S."/>
            <person name="Jaffe D."/>
            <person name="Berlin A."/>
            <person name="Alvarez P."/>
            <person name="Butler J."/>
            <person name="Gnerre S."/>
            <person name="Grabherr M."/>
            <person name="Mauceli E."/>
            <person name="Brockman W."/>
            <person name="Kodira C."/>
            <person name="Alvarado L."/>
            <person name="Zeng Q."/>
            <person name="Crawford M."/>
            <person name="Antoine C."/>
            <person name="Devon K."/>
            <person name="Galgiani J."/>
            <person name="Orsborn K."/>
            <person name="Lewis M.L."/>
            <person name="Nusbaum C."/>
            <person name="Galagan J."/>
            <person name="Birren B."/>
        </authorList>
    </citation>
    <scope>NUCLEOTIDE SEQUENCE [LARGE SCALE GENOMIC DNA]</scope>
    <source>
        <strain evidence="2 3">RMSCC 3488</strain>
    </source>
</reference>
<evidence type="ECO:0000313" key="2">
    <source>
        <dbReference type="EMBL" id="KMM66639.1"/>
    </source>
</evidence>
<dbReference type="Proteomes" id="UP000054567">
    <property type="component" value="Unassembled WGS sequence"/>
</dbReference>
<dbReference type="EMBL" id="DS268110">
    <property type="protein sequence ID" value="KMM66639.1"/>
    <property type="molecule type" value="Genomic_DNA"/>
</dbReference>
<sequence length="288" mass="33211">MAELSPDEKSIIKDSLLAGSLDNVCGLLQEAEAIYETRQISSDNAIDSLDQLYQNLFKHLQRPRFNHDYHCYRPLVRLVIQKAADTDIWKAVYDLIATVFRETPLASVLPLFDATPVRFISVSQKGTEQMCQLVEGRIFEEIYVEDFFTKYFEGKDWSVRADAICQCVLESGSNSEWARFSDPPVQNAVLDWWLWFQDNFLLNARGVYFLVGDLGEIHDWKNICVIGELKKSSDEIQTKSMLLQLACYVQEVFITKPAHQFMHVFVVCGTNMKVWMFDCSGPYQLWSV</sequence>
<dbReference type="PANTHER" id="PTHR38248">
    <property type="entry name" value="FUNK1 6"/>
    <property type="match status" value="1"/>
</dbReference>
<reference evidence="3" key="2">
    <citation type="journal article" date="2009" name="Genome Res.">
        <title>Comparative genomic analyses of the human fungal pathogens Coccidioides and their relatives.</title>
        <authorList>
            <person name="Sharpton T.J."/>
            <person name="Stajich J.E."/>
            <person name="Rounsley S.D."/>
            <person name="Gardner M.J."/>
            <person name="Wortman J.R."/>
            <person name="Jordar V.S."/>
            <person name="Maiti R."/>
            <person name="Kodira C.D."/>
            <person name="Neafsey D.E."/>
            <person name="Zeng Q."/>
            <person name="Hung C.-Y."/>
            <person name="McMahan C."/>
            <person name="Muszewska A."/>
            <person name="Grynberg M."/>
            <person name="Mandel M.A."/>
            <person name="Kellner E.M."/>
            <person name="Barker B.M."/>
            <person name="Galgiani J.N."/>
            <person name="Orbach M.J."/>
            <person name="Kirkland T.N."/>
            <person name="Cole G.T."/>
            <person name="Henn M.R."/>
            <person name="Birren B.W."/>
            <person name="Taylor J.W."/>
        </authorList>
    </citation>
    <scope>NUCLEOTIDE SEQUENCE [LARGE SCALE GENOMIC DNA]</scope>
    <source>
        <strain evidence="3">RMSCC 3488</strain>
    </source>
</reference>
<reference evidence="3" key="3">
    <citation type="journal article" date="2010" name="Genome Res.">
        <title>Population genomic sequencing of Coccidioides fungi reveals recent hybridization and transposon control.</title>
        <authorList>
            <person name="Neafsey D.E."/>
            <person name="Barker B.M."/>
            <person name="Sharpton T.J."/>
            <person name="Stajich J.E."/>
            <person name="Park D.J."/>
            <person name="Whiston E."/>
            <person name="Hung C.-Y."/>
            <person name="McMahan C."/>
            <person name="White J."/>
            <person name="Sykes S."/>
            <person name="Heiman D."/>
            <person name="Young S."/>
            <person name="Zeng Q."/>
            <person name="Abouelleil A."/>
            <person name="Aftuck L."/>
            <person name="Bessette D."/>
            <person name="Brown A."/>
            <person name="FitzGerald M."/>
            <person name="Lui A."/>
            <person name="Macdonald J.P."/>
            <person name="Priest M."/>
            <person name="Orbach M.J."/>
            <person name="Galgiani J.N."/>
            <person name="Kirkland T.N."/>
            <person name="Cole G.T."/>
            <person name="Birren B.W."/>
            <person name="Henn M.R."/>
            <person name="Taylor J.W."/>
            <person name="Rounsley S.D."/>
        </authorList>
    </citation>
    <scope>NUCLEOTIDE SEQUENCE [LARGE SCALE GENOMIC DNA]</scope>
    <source>
        <strain evidence="3">RMSCC 3488</strain>
    </source>
</reference>